<comment type="similarity">
    <text evidence="2">Belongs to the TMEM175 family.</text>
</comment>
<keyword evidence="6" id="KW-0631">Potassium channel</keyword>
<evidence type="ECO:0000256" key="8">
    <source>
        <dbReference type="ARBA" id="ARBA00022989"/>
    </source>
</evidence>
<keyword evidence="7" id="KW-0630">Potassium</keyword>
<dbReference type="GO" id="GO:0005267">
    <property type="term" value="F:potassium channel activity"/>
    <property type="evidence" value="ECO:0007669"/>
    <property type="project" value="UniProtKB-KW"/>
</dbReference>
<feature type="transmembrane region" description="Helical" evidence="13">
    <location>
        <begin position="12"/>
        <end position="31"/>
    </location>
</feature>
<accession>A0A1M4RYD8</accession>
<name>A0A1M4RYD8_9ACTO</name>
<evidence type="ECO:0000256" key="1">
    <source>
        <dbReference type="ARBA" id="ARBA00004141"/>
    </source>
</evidence>
<keyword evidence="5 13" id="KW-0812">Transmembrane</keyword>
<evidence type="ECO:0000256" key="3">
    <source>
        <dbReference type="ARBA" id="ARBA00022448"/>
    </source>
</evidence>
<reference evidence="15" key="1">
    <citation type="submission" date="2016-09" db="EMBL/GenBank/DDBJ databases">
        <authorList>
            <person name="Strepis N."/>
        </authorList>
    </citation>
    <scope>NUCLEOTIDE SEQUENCE [LARGE SCALE GENOMIC DNA]</scope>
</reference>
<evidence type="ECO:0000256" key="12">
    <source>
        <dbReference type="ARBA" id="ARBA00034430"/>
    </source>
</evidence>
<feature type="transmembrane region" description="Helical" evidence="13">
    <location>
        <begin position="82"/>
        <end position="100"/>
    </location>
</feature>
<organism evidence="14 15">
    <name type="scientific">Actinomyces glycerinitolerans</name>
    <dbReference type="NCBI Taxonomy" id="1892869"/>
    <lineage>
        <taxon>Bacteria</taxon>
        <taxon>Bacillati</taxon>
        <taxon>Actinomycetota</taxon>
        <taxon>Actinomycetes</taxon>
        <taxon>Actinomycetales</taxon>
        <taxon>Actinomycetaceae</taxon>
        <taxon>Actinomyces</taxon>
    </lineage>
</organism>
<dbReference type="RefSeq" id="WP_083565604.1">
    <property type="nucleotide sequence ID" value="NZ_FQTT01000009.1"/>
</dbReference>
<dbReference type="Pfam" id="PF06736">
    <property type="entry name" value="TMEM175"/>
    <property type="match status" value="1"/>
</dbReference>
<evidence type="ECO:0000256" key="6">
    <source>
        <dbReference type="ARBA" id="ARBA00022826"/>
    </source>
</evidence>
<dbReference type="OrthoDB" id="7626281at2"/>
<evidence type="ECO:0000313" key="15">
    <source>
        <dbReference type="Proteomes" id="UP000184291"/>
    </source>
</evidence>
<evidence type="ECO:0000256" key="7">
    <source>
        <dbReference type="ARBA" id="ARBA00022958"/>
    </source>
</evidence>
<feature type="transmembrane region" description="Helical" evidence="13">
    <location>
        <begin position="176"/>
        <end position="193"/>
    </location>
</feature>
<evidence type="ECO:0000313" key="14">
    <source>
        <dbReference type="EMBL" id="SHE24986.1"/>
    </source>
</evidence>
<evidence type="ECO:0000256" key="9">
    <source>
        <dbReference type="ARBA" id="ARBA00023065"/>
    </source>
</evidence>
<dbReference type="Proteomes" id="UP000184291">
    <property type="component" value="Unassembled WGS sequence"/>
</dbReference>
<keyword evidence="4" id="KW-0633">Potassium transport</keyword>
<evidence type="ECO:0000256" key="11">
    <source>
        <dbReference type="ARBA" id="ARBA00023303"/>
    </source>
</evidence>
<dbReference type="AlphaFoldDB" id="A0A1M4RYD8"/>
<keyword evidence="9" id="KW-0406">Ion transport</keyword>
<dbReference type="GO" id="GO:0015252">
    <property type="term" value="F:proton channel activity"/>
    <property type="evidence" value="ECO:0007669"/>
    <property type="project" value="InterPro"/>
</dbReference>
<dbReference type="GO" id="GO:0016020">
    <property type="term" value="C:membrane"/>
    <property type="evidence" value="ECO:0007669"/>
    <property type="project" value="UniProtKB-SubCell"/>
</dbReference>
<dbReference type="EMBL" id="FQTT01000009">
    <property type="protein sequence ID" value="SHE24986.1"/>
    <property type="molecule type" value="Genomic_DNA"/>
</dbReference>
<keyword evidence="10 13" id="KW-0472">Membrane</keyword>
<protein>
    <submittedName>
        <fullName evidence="14">Endosomal/lysomomal potassium channel tmem175</fullName>
    </submittedName>
</protein>
<evidence type="ECO:0000256" key="5">
    <source>
        <dbReference type="ARBA" id="ARBA00022692"/>
    </source>
</evidence>
<comment type="catalytic activity">
    <reaction evidence="12">
        <text>K(+)(in) = K(+)(out)</text>
        <dbReference type="Rhea" id="RHEA:29463"/>
        <dbReference type="ChEBI" id="CHEBI:29103"/>
    </reaction>
</comment>
<sequence>MTKKPPVTMGKERLAAFMDAVLAIIITILILELPQPEVVSPEGLWALHDELLAYTVSFAWLGLLWARLHYEWDPAVVITRRTVGLSLLLLFFASFFPYTTTLVAQNPGNSTAQVAYGLVFLLTSISRVAVRRSLQDADQGNEALVPLRRDSRTLTPAEWGLQAFGLVLAAVWVPRAMTVALLGGICVSLIAYLQRRGN</sequence>
<evidence type="ECO:0000256" key="2">
    <source>
        <dbReference type="ARBA" id="ARBA00006920"/>
    </source>
</evidence>
<evidence type="ECO:0000256" key="13">
    <source>
        <dbReference type="SAM" id="Phobius"/>
    </source>
</evidence>
<keyword evidence="3" id="KW-0813">Transport</keyword>
<dbReference type="InterPro" id="IPR010617">
    <property type="entry name" value="TMEM175-like"/>
</dbReference>
<gene>
    <name evidence="14" type="ORF">ACGLYG10_1198</name>
</gene>
<evidence type="ECO:0000256" key="10">
    <source>
        <dbReference type="ARBA" id="ARBA00023136"/>
    </source>
</evidence>
<evidence type="ECO:0000256" key="4">
    <source>
        <dbReference type="ARBA" id="ARBA00022538"/>
    </source>
</evidence>
<feature type="transmembrane region" description="Helical" evidence="13">
    <location>
        <begin position="51"/>
        <end position="70"/>
    </location>
</feature>
<comment type="subcellular location">
    <subcellularLocation>
        <location evidence="1">Membrane</location>
        <topology evidence="1">Multi-pass membrane protein</topology>
    </subcellularLocation>
</comment>
<keyword evidence="11 14" id="KW-0407">Ion channel</keyword>
<keyword evidence="15" id="KW-1185">Reference proteome</keyword>
<proteinExistence type="inferred from homology"/>
<keyword evidence="8 13" id="KW-1133">Transmembrane helix</keyword>
<dbReference type="STRING" id="1892869.ACGLYG10_1198"/>